<proteinExistence type="predicted"/>
<feature type="compositionally biased region" description="Basic residues" evidence="1">
    <location>
        <begin position="1"/>
        <end position="14"/>
    </location>
</feature>
<reference evidence="2" key="2">
    <citation type="submission" date="2020-06" db="EMBL/GenBank/DDBJ databases">
        <authorList>
            <person name="Sheffer M."/>
        </authorList>
    </citation>
    <scope>NUCLEOTIDE SEQUENCE</scope>
</reference>
<comment type="caution">
    <text evidence="2">The sequence shown here is derived from an EMBL/GenBank/DDBJ whole genome shotgun (WGS) entry which is preliminary data.</text>
</comment>
<sequence length="112" mass="12279">MKNKVTKRRCHKANPPKTMTTAGWQDTGIIKSARKAFLEARWSEVGATPVALAYRHVLVQRPHLLSGPLFPPGERSLQQPPSPPPSCLGAAKTPRQVQLQGCPTFPHHLTAT</sequence>
<keyword evidence="3" id="KW-1185">Reference proteome</keyword>
<dbReference type="AlphaFoldDB" id="A0A8T0FKL8"/>
<feature type="region of interest" description="Disordered" evidence="1">
    <location>
        <begin position="1"/>
        <end position="23"/>
    </location>
</feature>
<name>A0A8T0FKL8_ARGBR</name>
<dbReference type="EMBL" id="JABXBU010000011">
    <property type="protein sequence ID" value="KAF8791551.1"/>
    <property type="molecule type" value="Genomic_DNA"/>
</dbReference>
<feature type="region of interest" description="Disordered" evidence="1">
    <location>
        <begin position="68"/>
        <end position="94"/>
    </location>
</feature>
<gene>
    <name evidence="2" type="ORF">HNY73_006398</name>
</gene>
<accession>A0A8T0FKL8</accession>
<reference evidence="2" key="1">
    <citation type="journal article" date="2020" name="bioRxiv">
        <title>Chromosome-level reference genome of the European wasp spider Argiope bruennichi: a resource for studies on range expansion and evolutionary adaptation.</title>
        <authorList>
            <person name="Sheffer M.M."/>
            <person name="Hoppe A."/>
            <person name="Krehenwinkel H."/>
            <person name="Uhl G."/>
            <person name="Kuss A.W."/>
            <person name="Jensen L."/>
            <person name="Jensen C."/>
            <person name="Gillespie R.G."/>
            <person name="Hoff K.J."/>
            <person name="Prost S."/>
        </authorList>
    </citation>
    <scope>NUCLEOTIDE SEQUENCE</scope>
</reference>
<evidence type="ECO:0000313" key="3">
    <source>
        <dbReference type="Proteomes" id="UP000807504"/>
    </source>
</evidence>
<evidence type="ECO:0000256" key="1">
    <source>
        <dbReference type="SAM" id="MobiDB-lite"/>
    </source>
</evidence>
<organism evidence="2 3">
    <name type="scientific">Argiope bruennichi</name>
    <name type="common">Wasp spider</name>
    <name type="synonym">Aranea bruennichi</name>
    <dbReference type="NCBI Taxonomy" id="94029"/>
    <lineage>
        <taxon>Eukaryota</taxon>
        <taxon>Metazoa</taxon>
        <taxon>Ecdysozoa</taxon>
        <taxon>Arthropoda</taxon>
        <taxon>Chelicerata</taxon>
        <taxon>Arachnida</taxon>
        <taxon>Araneae</taxon>
        <taxon>Araneomorphae</taxon>
        <taxon>Entelegynae</taxon>
        <taxon>Araneoidea</taxon>
        <taxon>Araneidae</taxon>
        <taxon>Argiope</taxon>
    </lineage>
</organism>
<protein>
    <submittedName>
        <fullName evidence="2">Uncharacterized protein</fullName>
    </submittedName>
</protein>
<evidence type="ECO:0000313" key="2">
    <source>
        <dbReference type="EMBL" id="KAF8791551.1"/>
    </source>
</evidence>
<dbReference type="Proteomes" id="UP000807504">
    <property type="component" value="Unassembled WGS sequence"/>
</dbReference>